<reference evidence="1 2" key="1">
    <citation type="submission" date="2012-10" db="EMBL/GenBank/DDBJ databases">
        <title>Genome assembly of Amycolatopsis azurea DSM 43854.</title>
        <authorList>
            <person name="Khatri I."/>
            <person name="Kaur I."/>
            <person name="Subramanian S."/>
            <person name="Mayilraj S."/>
        </authorList>
    </citation>
    <scope>NUCLEOTIDE SEQUENCE [LARGE SCALE GENOMIC DNA]</scope>
    <source>
        <strain evidence="1 2">DSM 43854</strain>
    </source>
</reference>
<evidence type="ECO:0008006" key="3">
    <source>
        <dbReference type="Google" id="ProtNLM"/>
    </source>
</evidence>
<sequence length="238" mass="25433">MYVTVSDPDGFDASSIAAVAALDDDLRRGMYAYARRARRPVTRDEAAAAVGISRKLAAFHLDKLVAAGLLRFGFKAGPVVKVGRRPKVYEPVDEAIQVQIPVRRHEVLAGILAEAVLAEGSGETARDAVLRVAGERGFAAGEEERARTRPGRLGVERALTVAEGVLRRYGFEPSRDTATCVRLRNCPFHPLAGEAPELVCGINQAFLSGFLAGVRAGNVEAALVPGTAECCVELRPAR</sequence>
<dbReference type="PATRIC" id="fig|1238180.3.peg.5002"/>
<name>M2PKS4_9PSEU</name>
<dbReference type="InterPro" id="IPR036388">
    <property type="entry name" value="WH-like_DNA-bd_sf"/>
</dbReference>
<dbReference type="SUPFAM" id="SSF46785">
    <property type="entry name" value="Winged helix' DNA-binding domain"/>
    <property type="match status" value="1"/>
</dbReference>
<dbReference type="CDD" id="cd00090">
    <property type="entry name" value="HTH_ARSR"/>
    <property type="match status" value="1"/>
</dbReference>
<dbReference type="AlphaFoldDB" id="M2PKS4"/>
<accession>M2PKS4</accession>
<comment type="caution">
    <text evidence="1">The sequence shown here is derived from an EMBL/GenBank/DDBJ whole genome shotgun (WGS) entry which is preliminary data.</text>
</comment>
<organism evidence="1 2">
    <name type="scientific">Amycolatopsis azurea DSM 43854</name>
    <dbReference type="NCBI Taxonomy" id="1238180"/>
    <lineage>
        <taxon>Bacteria</taxon>
        <taxon>Bacillati</taxon>
        <taxon>Actinomycetota</taxon>
        <taxon>Actinomycetes</taxon>
        <taxon>Pseudonocardiales</taxon>
        <taxon>Pseudonocardiaceae</taxon>
        <taxon>Amycolatopsis</taxon>
    </lineage>
</organism>
<dbReference type="InterPro" id="IPR036390">
    <property type="entry name" value="WH_DNA-bd_sf"/>
</dbReference>
<protein>
    <recommendedName>
        <fullName evidence="3">Transcriptional regulator</fullName>
    </recommendedName>
</protein>
<gene>
    <name evidence="1" type="ORF">C791_5087</name>
</gene>
<proteinExistence type="predicted"/>
<dbReference type="EMBL" id="ANMG01000050">
    <property type="protein sequence ID" value="EMD25078.1"/>
    <property type="molecule type" value="Genomic_DNA"/>
</dbReference>
<dbReference type="Proteomes" id="UP000014137">
    <property type="component" value="Unassembled WGS sequence"/>
</dbReference>
<dbReference type="Gene3D" id="1.10.10.10">
    <property type="entry name" value="Winged helix-like DNA-binding domain superfamily/Winged helix DNA-binding domain"/>
    <property type="match status" value="1"/>
</dbReference>
<evidence type="ECO:0000313" key="2">
    <source>
        <dbReference type="Proteomes" id="UP000014137"/>
    </source>
</evidence>
<dbReference type="InterPro" id="IPR011991">
    <property type="entry name" value="ArsR-like_HTH"/>
</dbReference>
<evidence type="ECO:0000313" key="1">
    <source>
        <dbReference type="EMBL" id="EMD25078.1"/>
    </source>
</evidence>